<dbReference type="SMART" id="SM00448">
    <property type="entry name" value="REC"/>
    <property type="match status" value="1"/>
</dbReference>
<evidence type="ECO:0000256" key="4">
    <source>
        <dbReference type="ARBA" id="ARBA00048267"/>
    </source>
</evidence>
<comment type="function">
    <text evidence="5">Involved in chemotaxis. Part of a chemotaxis signal transduction system that modulates chemotaxis in response to various stimuli. Catalyzes the demethylation of specific methylglutamate residues introduced into the chemoreceptors (methyl-accepting chemotaxis proteins or MCP) by CheR. Also mediates the irreversible deamidation of specific glutamine residues to glutamic acid.</text>
</comment>
<dbReference type="PROSITE" id="PS50122">
    <property type="entry name" value="CHEB"/>
    <property type="match status" value="1"/>
</dbReference>
<keyword evidence="1 5" id="KW-0963">Cytoplasm</keyword>
<feature type="domain" description="Response regulatory" evidence="8">
    <location>
        <begin position="5"/>
        <end position="122"/>
    </location>
</feature>
<keyword evidence="2 5" id="KW-0145">Chemotaxis</keyword>
<dbReference type="EMBL" id="PFNG01000205">
    <property type="protein sequence ID" value="PIZ36370.1"/>
    <property type="molecule type" value="Genomic_DNA"/>
</dbReference>
<comment type="domain">
    <text evidence="5">Contains a C-terminal catalytic domain, and an N-terminal region which modulates catalytic activity.</text>
</comment>
<evidence type="ECO:0000256" key="6">
    <source>
        <dbReference type="PROSITE-ProRule" id="PRU00050"/>
    </source>
</evidence>
<proteinExistence type="inferred from homology"/>
<organism evidence="10 11">
    <name type="scientific">Candidatus Aquicultor secundus</name>
    <dbReference type="NCBI Taxonomy" id="1973895"/>
    <lineage>
        <taxon>Bacteria</taxon>
        <taxon>Bacillati</taxon>
        <taxon>Actinomycetota</taxon>
        <taxon>Candidatus Aquicultoria</taxon>
        <taxon>Candidatus Aquicultorales</taxon>
        <taxon>Candidatus Aquicultoraceae</taxon>
        <taxon>Candidatus Aquicultor</taxon>
    </lineage>
</organism>
<dbReference type="GO" id="GO:0008984">
    <property type="term" value="F:protein-glutamate methylesterase activity"/>
    <property type="evidence" value="ECO:0007669"/>
    <property type="project" value="UniProtKB-UniRule"/>
</dbReference>
<dbReference type="InterPro" id="IPR011006">
    <property type="entry name" value="CheY-like_superfamily"/>
</dbReference>
<dbReference type="InterPro" id="IPR035909">
    <property type="entry name" value="CheB_C"/>
</dbReference>
<evidence type="ECO:0000256" key="7">
    <source>
        <dbReference type="PROSITE-ProRule" id="PRU00169"/>
    </source>
</evidence>
<keyword evidence="3 5" id="KW-0378">Hydrolase</keyword>
<comment type="caution">
    <text evidence="10">The sequence shown here is derived from an EMBL/GenBank/DDBJ whole genome shotgun (WGS) entry which is preliminary data.</text>
</comment>
<dbReference type="PIRSF" id="PIRSF000876">
    <property type="entry name" value="RR_chemtxs_CheB"/>
    <property type="match status" value="1"/>
</dbReference>
<dbReference type="EC" id="3.1.1.61" evidence="5"/>
<dbReference type="PANTHER" id="PTHR42872:SF6">
    <property type="entry name" value="PROTEIN-GLUTAMATE METHYLESTERASE_PROTEIN-GLUTAMINE GLUTAMINASE"/>
    <property type="match status" value="1"/>
</dbReference>
<dbReference type="PANTHER" id="PTHR42872">
    <property type="entry name" value="PROTEIN-GLUTAMATE METHYLESTERASE/PROTEIN-GLUTAMINE GLUTAMINASE"/>
    <property type="match status" value="1"/>
</dbReference>
<evidence type="ECO:0000256" key="1">
    <source>
        <dbReference type="ARBA" id="ARBA00022490"/>
    </source>
</evidence>
<comment type="catalytic activity">
    <reaction evidence="5">
        <text>L-glutaminyl-[protein] + H2O = L-glutamyl-[protein] + NH4(+)</text>
        <dbReference type="Rhea" id="RHEA:16441"/>
        <dbReference type="Rhea" id="RHEA-COMP:10207"/>
        <dbReference type="Rhea" id="RHEA-COMP:10208"/>
        <dbReference type="ChEBI" id="CHEBI:15377"/>
        <dbReference type="ChEBI" id="CHEBI:28938"/>
        <dbReference type="ChEBI" id="CHEBI:29973"/>
        <dbReference type="ChEBI" id="CHEBI:30011"/>
        <dbReference type="EC" id="3.5.1.44"/>
    </reaction>
</comment>
<dbReference type="GO" id="GO:0005737">
    <property type="term" value="C:cytoplasm"/>
    <property type="evidence" value="ECO:0007669"/>
    <property type="project" value="UniProtKB-SubCell"/>
</dbReference>
<evidence type="ECO:0000313" key="11">
    <source>
        <dbReference type="Proteomes" id="UP000230956"/>
    </source>
</evidence>
<feature type="active site" evidence="5 6">
    <location>
        <position position="289"/>
    </location>
</feature>
<dbReference type="Gene3D" id="3.40.50.180">
    <property type="entry name" value="Methylesterase CheB, C-terminal domain"/>
    <property type="match status" value="1"/>
</dbReference>
<dbReference type="SUPFAM" id="SSF52738">
    <property type="entry name" value="Methylesterase CheB, C-terminal domain"/>
    <property type="match status" value="1"/>
</dbReference>
<dbReference type="Pfam" id="PF00072">
    <property type="entry name" value="Response_reg"/>
    <property type="match status" value="1"/>
</dbReference>
<dbReference type="AlphaFoldDB" id="A0A2M7T6F0"/>
<feature type="active site" evidence="5 6">
    <location>
        <position position="195"/>
    </location>
</feature>
<comment type="similarity">
    <text evidence="5">Belongs to the CheB family.</text>
</comment>
<feature type="modified residue" description="4-aspartylphosphate" evidence="5 7">
    <location>
        <position position="56"/>
    </location>
</feature>
<evidence type="ECO:0000256" key="3">
    <source>
        <dbReference type="ARBA" id="ARBA00022801"/>
    </source>
</evidence>
<comment type="subcellular location">
    <subcellularLocation>
        <location evidence="5">Cytoplasm</location>
    </subcellularLocation>
</comment>
<protein>
    <recommendedName>
        <fullName evidence="5">Protein-glutamate methylesterase/protein-glutamine glutaminase</fullName>
        <ecNumber evidence="5">3.1.1.61</ecNumber>
        <ecNumber evidence="5">3.5.1.44</ecNumber>
    </recommendedName>
</protein>
<gene>
    <name evidence="5" type="primary">cheB</name>
    <name evidence="10" type="ORF">COY37_08705</name>
</gene>
<dbReference type="EC" id="3.5.1.44" evidence="5"/>
<dbReference type="InterPro" id="IPR008248">
    <property type="entry name" value="CheB-like"/>
</dbReference>
<dbReference type="InterPro" id="IPR000673">
    <property type="entry name" value="Sig_transdc_resp-reg_Me-estase"/>
</dbReference>
<keyword evidence="5 7" id="KW-0597">Phosphoprotein</keyword>
<dbReference type="RefSeq" id="WP_286677710.1">
    <property type="nucleotide sequence ID" value="NZ_MNXI01000027.1"/>
</dbReference>
<evidence type="ECO:0000259" key="8">
    <source>
        <dbReference type="PROSITE" id="PS50110"/>
    </source>
</evidence>
<evidence type="ECO:0000259" key="9">
    <source>
        <dbReference type="PROSITE" id="PS50122"/>
    </source>
</evidence>
<dbReference type="GO" id="GO:0000156">
    <property type="term" value="F:phosphorelay response regulator activity"/>
    <property type="evidence" value="ECO:0007669"/>
    <property type="project" value="InterPro"/>
</dbReference>
<dbReference type="GO" id="GO:0050568">
    <property type="term" value="F:protein-glutamine glutaminase activity"/>
    <property type="evidence" value="ECO:0007669"/>
    <property type="project" value="UniProtKB-UniRule"/>
</dbReference>
<sequence length="348" mass="37441">MSQIRVLVVDDSFFTRKRLIDMLSSDPEIAIIDTAQNGFEAIEKVTKLNPDVVTLDIEMAKMDGLTALGHIMKEHPTPVIMVSTLTDEGSEVTAQALLEGAVDFIHKPTDLTNIKLTEVKDELIAKVKGAARAQLKRRVGLVRPRSIDPASVTISDAVKNKIVMIGSSTGGPRALIEVLPRLPKNFPTPIVVVQHMPPGPFIRSIAKRIESESNIRVEEAQNDDRLQPGVALMAPGGYHMLIEKGGIIKLSHGPAVNSVRPSVDVMMSSGATVYGANAIGVILTGMGRDGANGMALIKSKGGHTIAEHESTCVVYGMSKSVIDNGDADSIVPLDQVPHEIMRMIEGRR</sequence>
<dbReference type="Proteomes" id="UP000230956">
    <property type="component" value="Unassembled WGS sequence"/>
</dbReference>
<dbReference type="SUPFAM" id="SSF52172">
    <property type="entry name" value="CheY-like"/>
    <property type="match status" value="1"/>
</dbReference>
<dbReference type="NCBIfam" id="NF009206">
    <property type="entry name" value="PRK12555.1"/>
    <property type="match status" value="1"/>
</dbReference>
<dbReference type="InterPro" id="IPR001789">
    <property type="entry name" value="Sig_transdc_resp-reg_receiver"/>
</dbReference>
<evidence type="ECO:0000256" key="5">
    <source>
        <dbReference type="HAMAP-Rule" id="MF_00099"/>
    </source>
</evidence>
<feature type="domain" description="CheB-type methylesterase" evidence="9">
    <location>
        <begin position="149"/>
        <end position="347"/>
    </location>
</feature>
<dbReference type="GO" id="GO:0006935">
    <property type="term" value="P:chemotaxis"/>
    <property type="evidence" value="ECO:0007669"/>
    <property type="project" value="UniProtKB-UniRule"/>
</dbReference>
<reference evidence="11" key="1">
    <citation type="submission" date="2017-09" db="EMBL/GenBank/DDBJ databases">
        <title>Depth-based differentiation of microbial function through sediment-hosted aquifers and enrichment of novel symbionts in the deep terrestrial subsurface.</title>
        <authorList>
            <person name="Probst A.J."/>
            <person name="Ladd B."/>
            <person name="Jarett J.K."/>
            <person name="Geller-Mcgrath D.E."/>
            <person name="Sieber C.M.K."/>
            <person name="Emerson J.B."/>
            <person name="Anantharaman K."/>
            <person name="Thomas B.C."/>
            <person name="Malmstrom R."/>
            <person name="Stieglmeier M."/>
            <person name="Klingl A."/>
            <person name="Woyke T."/>
            <person name="Ryan C.M."/>
            <person name="Banfield J.F."/>
        </authorList>
    </citation>
    <scope>NUCLEOTIDE SEQUENCE [LARGE SCALE GENOMIC DNA]</scope>
</reference>
<evidence type="ECO:0000313" key="10">
    <source>
        <dbReference type="EMBL" id="PIZ36370.1"/>
    </source>
</evidence>
<comment type="PTM">
    <text evidence="5">Phosphorylated by CheA. Phosphorylation of the N-terminal regulatory domain activates the methylesterase activity.</text>
</comment>
<name>A0A2M7T6F0_9ACTN</name>
<dbReference type="HAMAP" id="MF_00099">
    <property type="entry name" value="CheB_chemtxs"/>
    <property type="match status" value="1"/>
</dbReference>
<dbReference type="CDD" id="cd16432">
    <property type="entry name" value="CheB_Rec"/>
    <property type="match status" value="1"/>
</dbReference>
<evidence type="ECO:0000256" key="2">
    <source>
        <dbReference type="ARBA" id="ARBA00022500"/>
    </source>
</evidence>
<dbReference type="Pfam" id="PF01339">
    <property type="entry name" value="CheB_methylest"/>
    <property type="match status" value="1"/>
</dbReference>
<dbReference type="CDD" id="cd17541">
    <property type="entry name" value="REC_CheB-like"/>
    <property type="match status" value="1"/>
</dbReference>
<accession>A0A2M7T6F0</accession>
<feature type="active site" evidence="5 6">
    <location>
        <position position="168"/>
    </location>
</feature>
<dbReference type="PROSITE" id="PS50110">
    <property type="entry name" value="RESPONSE_REGULATORY"/>
    <property type="match status" value="1"/>
</dbReference>
<comment type="catalytic activity">
    <reaction evidence="4 5">
        <text>[protein]-L-glutamate 5-O-methyl ester + H2O = L-glutamyl-[protein] + methanol + H(+)</text>
        <dbReference type="Rhea" id="RHEA:23236"/>
        <dbReference type="Rhea" id="RHEA-COMP:10208"/>
        <dbReference type="Rhea" id="RHEA-COMP:10311"/>
        <dbReference type="ChEBI" id="CHEBI:15377"/>
        <dbReference type="ChEBI" id="CHEBI:15378"/>
        <dbReference type="ChEBI" id="CHEBI:17790"/>
        <dbReference type="ChEBI" id="CHEBI:29973"/>
        <dbReference type="ChEBI" id="CHEBI:82795"/>
        <dbReference type="EC" id="3.1.1.61"/>
    </reaction>
</comment>
<dbReference type="NCBIfam" id="NF001965">
    <property type="entry name" value="PRK00742.1"/>
    <property type="match status" value="1"/>
</dbReference>
<dbReference type="Gene3D" id="3.40.50.2300">
    <property type="match status" value="1"/>
</dbReference>